<dbReference type="EMBL" id="CAJNOQ010002340">
    <property type="protein sequence ID" value="CAF0952858.1"/>
    <property type="molecule type" value="Genomic_DNA"/>
</dbReference>
<dbReference type="Proteomes" id="UP000663829">
    <property type="component" value="Unassembled WGS sequence"/>
</dbReference>
<dbReference type="OrthoDB" id="10018864at2759"/>
<gene>
    <name evidence="2" type="ORF">GPM918_LOCUS11341</name>
    <name evidence="3" type="ORF">SRO942_LOCUS11340</name>
</gene>
<keyword evidence="4" id="KW-1185">Reference proteome</keyword>
<dbReference type="EMBL" id="CAJOBC010002339">
    <property type="protein sequence ID" value="CAF3728367.1"/>
    <property type="molecule type" value="Genomic_DNA"/>
</dbReference>
<dbReference type="AlphaFoldDB" id="A0A814D9L7"/>
<proteinExistence type="predicted"/>
<name>A0A814D9L7_9BILA</name>
<keyword evidence="1" id="KW-0472">Membrane</keyword>
<evidence type="ECO:0000256" key="1">
    <source>
        <dbReference type="SAM" id="Phobius"/>
    </source>
</evidence>
<reference evidence="2" key="1">
    <citation type="submission" date="2021-02" db="EMBL/GenBank/DDBJ databases">
        <authorList>
            <person name="Nowell W R."/>
        </authorList>
    </citation>
    <scope>NUCLEOTIDE SEQUENCE</scope>
</reference>
<evidence type="ECO:0000313" key="2">
    <source>
        <dbReference type="EMBL" id="CAF0952858.1"/>
    </source>
</evidence>
<keyword evidence="1" id="KW-1133">Transmembrane helix</keyword>
<organism evidence="2 4">
    <name type="scientific">Didymodactylos carnosus</name>
    <dbReference type="NCBI Taxonomy" id="1234261"/>
    <lineage>
        <taxon>Eukaryota</taxon>
        <taxon>Metazoa</taxon>
        <taxon>Spiralia</taxon>
        <taxon>Gnathifera</taxon>
        <taxon>Rotifera</taxon>
        <taxon>Eurotatoria</taxon>
        <taxon>Bdelloidea</taxon>
        <taxon>Philodinida</taxon>
        <taxon>Philodinidae</taxon>
        <taxon>Didymodactylos</taxon>
    </lineage>
</organism>
<accession>A0A814D9L7</accession>
<sequence length="100" mass="11596">MNTFTVSFAVILSMNLLLVIPQLYGLNINGNGEQIRLRRDAHAAALDDNQRFLLDPSFMARLEKRGRFVFRDAQHQGISQDDGDDTWDYNNGLEKRNWRL</sequence>
<evidence type="ECO:0000313" key="4">
    <source>
        <dbReference type="Proteomes" id="UP000663829"/>
    </source>
</evidence>
<comment type="caution">
    <text evidence="2">The sequence shown here is derived from an EMBL/GenBank/DDBJ whole genome shotgun (WGS) entry which is preliminary data.</text>
</comment>
<evidence type="ECO:0000313" key="3">
    <source>
        <dbReference type="EMBL" id="CAF3728367.1"/>
    </source>
</evidence>
<protein>
    <submittedName>
        <fullName evidence="2">Uncharacterized protein</fullName>
    </submittedName>
</protein>
<keyword evidence="1" id="KW-0812">Transmembrane</keyword>
<dbReference type="Proteomes" id="UP000681722">
    <property type="component" value="Unassembled WGS sequence"/>
</dbReference>
<feature type="transmembrane region" description="Helical" evidence="1">
    <location>
        <begin position="6"/>
        <end position="26"/>
    </location>
</feature>